<keyword evidence="6" id="KW-1185">Reference proteome</keyword>
<dbReference type="EMBL" id="JBGEDP010000001">
    <property type="protein sequence ID" value="MEY8018499.1"/>
    <property type="molecule type" value="Genomic_DNA"/>
</dbReference>
<dbReference type="RefSeq" id="WP_369741109.1">
    <property type="nucleotide sequence ID" value="NZ_JBGEDP010000001.1"/>
</dbReference>
<dbReference type="Pfam" id="PF00196">
    <property type="entry name" value="GerE"/>
    <property type="match status" value="1"/>
</dbReference>
<keyword evidence="3" id="KW-0804">Transcription</keyword>
<protein>
    <submittedName>
        <fullName evidence="5">Helix-turn-helix transcriptional regulator</fullName>
    </submittedName>
</protein>
<feature type="domain" description="HTH luxR-type" evidence="4">
    <location>
        <begin position="56"/>
        <end position="110"/>
    </location>
</feature>
<dbReference type="PANTHER" id="PTHR44688:SF16">
    <property type="entry name" value="DNA-BINDING TRANSCRIPTIONAL ACTIVATOR DEVR_DOSR"/>
    <property type="match status" value="1"/>
</dbReference>
<keyword evidence="2" id="KW-0238">DNA-binding</keyword>
<sequence>MSLAQAYCGLGRAEAAAQAAEMFRAHGDRRRATEAAAHAARIALACGGMHTPALTAATRPLPLSAREREIANLLVAGLSTREIAERLVVSTRTVEGHILHACTKLGAADR</sequence>
<evidence type="ECO:0000256" key="2">
    <source>
        <dbReference type="ARBA" id="ARBA00023125"/>
    </source>
</evidence>
<evidence type="ECO:0000256" key="3">
    <source>
        <dbReference type="ARBA" id="ARBA00023163"/>
    </source>
</evidence>
<name>A0ABV4C7I8_9MYCO</name>
<evidence type="ECO:0000256" key="1">
    <source>
        <dbReference type="ARBA" id="ARBA00023015"/>
    </source>
</evidence>
<gene>
    <name evidence="5" type="ORF">AB8998_27805</name>
</gene>
<evidence type="ECO:0000259" key="4">
    <source>
        <dbReference type="PROSITE" id="PS50043"/>
    </source>
</evidence>
<organism evidence="5 6">
    <name type="scientific">Mycobacterium servetii</name>
    <dbReference type="NCBI Taxonomy" id="3237418"/>
    <lineage>
        <taxon>Bacteria</taxon>
        <taxon>Bacillati</taxon>
        <taxon>Actinomycetota</taxon>
        <taxon>Actinomycetes</taxon>
        <taxon>Mycobacteriales</taxon>
        <taxon>Mycobacteriaceae</taxon>
        <taxon>Mycobacterium</taxon>
    </lineage>
</organism>
<dbReference type="PROSITE" id="PS00622">
    <property type="entry name" value="HTH_LUXR_1"/>
    <property type="match status" value="1"/>
</dbReference>
<dbReference type="InterPro" id="IPR016032">
    <property type="entry name" value="Sig_transdc_resp-reg_C-effctor"/>
</dbReference>
<dbReference type="PANTHER" id="PTHR44688">
    <property type="entry name" value="DNA-BINDING TRANSCRIPTIONAL ACTIVATOR DEVR_DOSR"/>
    <property type="match status" value="1"/>
</dbReference>
<dbReference type="PROSITE" id="PS50043">
    <property type="entry name" value="HTH_LUXR_2"/>
    <property type="match status" value="1"/>
</dbReference>
<reference evidence="5 6" key="1">
    <citation type="submission" date="2024-08" db="EMBL/GenBank/DDBJ databases">
        <title>Mycobacterium servetensis sp. nov., a novel rapid-growing mycobacterial species recovered from a human patient in Zaragoza, Spain.</title>
        <authorList>
            <person name="Tristancho-Baro A.I."/>
            <person name="Buenestado-Serrano S."/>
            <person name="Garcia De Viedma D."/>
            <person name="Milagro-Beamonte A."/>
            <person name="Burillo N."/>
            <person name="Sanz S."/>
            <person name="Lopez-Calleja A.I."/>
            <person name="Penas-Utrilla D."/>
            <person name="Guardingo M."/>
            <person name="Garcia M.J."/>
            <person name="Vinuelas-Bayon J."/>
        </authorList>
    </citation>
    <scope>NUCLEOTIDE SEQUENCE [LARGE SCALE GENOMIC DNA]</scope>
    <source>
        <strain evidence="6">HUMS_12744610</strain>
    </source>
</reference>
<evidence type="ECO:0000313" key="6">
    <source>
        <dbReference type="Proteomes" id="UP001564760"/>
    </source>
</evidence>
<dbReference type="SMART" id="SM00421">
    <property type="entry name" value="HTH_LUXR"/>
    <property type="match status" value="1"/>
</dbReference>
<keyword evidence="1" id="KW-0805">Transcription regulation</keyword>
<dbReference type="InterPro" id="IPR036388">
    <property type="entry name" value="WH-like_DNA-bd_sf"/>
</dbReference>
<dbReference type="SUPFAM" id="SSF46894">
    <property type="entry name" value="C-terminal effector domain of the bipartite response regulators"/>
    <property type="match status" value="1"/>
</dbReference>
<dbReference type="PRINTS" id="PR00038">
    <property type="entry name" value="HTHLUXR"/>
</dbReference>
<dbReference type="Gene3D" id="1.10.10.10">
    <property type="entry name" value="Winged helix-like DNA-binding domain superfamily/Winged helix DNA-binding domain"/>
    <property type="match status" value="1"/>
</dbReference>
<proteinExistence type="predicted"/>
<evidence type="ECO:0000313" key="5">
    <source>
        <dbReference type="EMBL" id="MEY8018499.1"/>
    </source>
</evidence>
<dbReference type="Proteomes" id="UP001564760">
    <property type="component" value="Unassembled WGS sequence"/>
</dbReference>
<comment type="caution">
    <text evidence="5">The sequence shown here is derived from an EMBL/GenBank/DDBJ whole genome shotgun (WGS) entry which is preliminary data.</text>
</comment>
<accession>A0ABV4C7I8</accession>
<dbReference type="InterPro" id="IPR000792">
    <property type="entry name" value="Tscrpt_reg_LuxR_C"/>
</dbReference>
<dbReference type="CDD" id="cd06170">
    <property type="entry name" value="LuxR_C_like"/>
    <property type="match status" value="1"/>
</dbReference>